<dbReference type="Proteomes" id="UP001062846">
    <property type="component" value="Chromosome 9"/>
</dbReference>
<dbReference type="EMBL" id="CM046396">
    <property type="protein sequence ID" value="KAI8538841.1"/>
    <property type="molecule type" value="Genomic_DNA"/>
</dbReference>
<name>A0ACC0MCU1_RHOML</name>
<accession>A0ACC0MCU1</accession>
<evidence type="ECO:0000313" key="2">
    <source>
        <dbReference type="Proteomes" id="UP001062846"/>
    </source>
</evidence>
<comment type="caution">
    <text evidence="1">The sequence shown here is derived from an EMBL/GenBank/DDBJ whole genome shotgun (WGS) entry which is preliminary data.</text>
</comment>
<gene>
    <name evidence="1" type="ORF">RHMOL_Rhmol09G0134900</name>
</gene>
<sequence length="136" mass="14411">MWWWVRSVVVVKLKMSKRCGGGGRGESGGGPGERGGYGGRRGVGCRCGGGYGGWLVVGGCSFVTDGAWLAASNIGAAAWVLESSDGDPPYQCVLCKALSDSFVEIRAALMVLHWAFEQQMDSICIKLIVQCLSRGF</sequence>
<evidence type="ECO:0000313" key="1">
    <source>
        <dbReference type="EMBL" id="KAI8538841.1"/>
    </source>
</evidence>
<protein>
    <submittedName>
        <fullName evidence="1">Uncharacterized protein</fullName>
    </submittedName>
</protein>
<reference evidence="1" key="1">
    <citation type="submission" date="2022-02" db="EMBL/GenBank/DDBJ databases">
        <title>Plant Genome Project.</title>
        <authorList>
            <person name="Zhang R.-G."/>
        </authorList>
    </citation>
    <scope>NUCLEOTIDE SEQUENCE</scope>
    <source>
        <strain evidence="1">AT1</strain>
    </source>
</reference>
<organism evidence="1 2">
    <name type="scientific">Rhododendron molle</name>
    <name type="common">Chinese azalea</name>
    <name type="synonym">Azalea mollis</name>
    <dbReference type="NCBI Taxonomy" id="49168"/>
    <lineage>
        <taxon>Eukaryota</taxon>
        <taxon>Viridiplantae</taxon>
        <taxon>Streptophyta</taxon>
        <taxon>Embryophyta</taxon>
        <taxon>Tracheophyta</taxon>
        <taxon>Spermatophyta</taxon>
        <taxon>Magnoliopsida</taxon>
        <taxon>eudicotyledons</taxon>
        <taxon>Gunneridae</taxon>
        <taxon>Pentapetalae</taxon>
        <taxon>asterids</taxon>
        <taxon>Ericales</taxon>
        <taxon>Ericaceae</taxon>
        <taxon>Ericoideae</taxon>
        <taxon>Rhodoreae</taxon>
        <taxon>Rhododendron</taxon>
    </lineage>
</organism>
<proteinExistence type="predicted"/>
<keyword evidence="2" id="KW-1185">Reference proteome</keyword>